<reference evidence="2 3" key="1">
    <citation type="journal article" date="2022" name="Nat. Ecol. Evol.">
        <title>A masculinizing supergene underlies an exaggerated male reproductive morph in a spider.</title>
        <authorList>
            <person name="Hendrickx F."/>
            <person name="De Corte Z."/>
            <person name="Sonet G."/>
            <person name="Van Belleghem S.M."/>
            <person name="Kostlbacher S."/>
            <person name="Vangestel C."/>
        </authorList>
    </citation>
    <scope>NUCLEOTIDE SEQUENCE [LARGE SCALE GENOMIC DNA]</scope>
    <source>
        <strain evidence="2">W744_W776</strain>
    </source>
</reference>
<feature type="chain" id="PRO_5043585816" evidence="1">
    <location>
        <begin position="35"/>
        <end position="103"/>
    </location>
</feature>
<organism evidence="2 3">
    <name type="scientific">Oedothorax gibbosus</name>
    <dbReference type="NCBI Taxonomy" id="931172"/>
    <lineage>
        <taxon>Eukaryota</taxon>
        <taxon>Metazoa</taxon>
        <taxon>Ecdysozoa</taxon>
        <taxon>Arthropoda</taxon>
        <taxon>Chelicerata</taxon>
        <taxon>Arachnida</taxon>
        <taxon>Araneae</taxon>
        <taxon>Araneomorphae</taxon>
        <taxon>Entelegynae</taxon>
        <taxon>Araneoidea</taxon>
        <taxon>Linyphiidae</taxon>
        <taxon>Erigoninae</taxon>
        <taxon>Oedothorax</taxon>
    </lineage>
</organism>
<accession>A0AAV6VIA9</accession>
<comment type="caution">
    <text evidence="2">The sequence shown here is derived from an EMBL/GenBank/DDBJ whole genome shotgun (WGS) entry which is preliminary data.</text>
</comment>
<keyword evidence="1" id="KW-0732">Signal</keyword>
<evidence type="ECO:0000256" key="1">
    <source>
        <dbReference type="SAM" id="SignalP"/>
    </source>
</evidence>
<feature type="signal peptide" evidence="1">
    <location>
        <begin position="1"/>
        <end position="34"/>
    </location>
</feature>
<evidence type="ECO:0000313" key="2">
    <source>
        <dbReference type="EMBL" id="KAG8196210.1"/>
    </source>
</evidence>
<evidence type="ECO:0000313" key="3">
    <source>
        <dbReference type="Proteomes" id="UP000827092"/>
    </source>
</evidence>
<name>A0AAV6VIA9_9ARAC</name>
<dbReference type="AlphaFoldDB" id="A0AAV6VIA9"/>
<dbReference type="Proteomes" id="UP000827092">
    <property type="component" value="Unassembled WGS sequence"/>
</dbReference>
<sequence length="103" mass="11777">MKPHLFAGNSTMKTTLLFSLPLLCFLLLPPGSLPSATYPSRANALFQAAFDPVYWLSTFHSWDLGRQVRKRWMKLMPHIVAGRMHLMANTHYYIKRPSKTSLG</sequence>
<gene>
    <name evidence="2" type="ORF">JTE90_007935</name>
</gene>
<protein>
    <submittedName>
        <fullName evidence="2">Uncharacterized protein</fullName>
    </submittedName>
</protein>
<proteinExistence type="predicted"/>
<dbReference type="EMBL" id="JAFNEN010000074">
    <property type="protein sequence ID" value="KAG8196210.1"/>
    <property type="molecule type" value="Genomic_DNA"/>
</dbReference>
<keyword evidence="3" id="KW-1185">Reference proteome</keyword>